<dbReference type="InterPro" id="IPR001849">
    <property type="entry name" value="PH_domain"/>
</dbReference>
<comment type="caution">
    <text evidence="4">The sequence shown here is derived from an EMBL/GenBank/DDBJ whole genome shotgun (WGS) entry which is preliminary data.</text>
</comment>
<evidence type="ECO:0000256" key="1">
    <source>
        <dbReference type="SAM" id="MobiDB-lite"/>
    </source>
</evidence>
<keyword evidence="2" id="KW-0472">Membrane</keyword>
<evidence type="ECO:0000256" key="2">
    <source>
        <dbReference type="SAM" id="Phobius"/>
    </source>
</evidence>
<feature type="region of interest" description="Disordered" evidence="1">
    <location>
        <begin position="484"/>
        <end position="506"/>
    </location>
</feature>
<proteinExistence type="predicted"/>
<dbReference type="EMBL" id="ASPP01040033">
    <property type="protein sequence ID" value="ETO00792.1"/>
    <property type="molecule type" value="Genomic_DNA"/>
</dbReference>
<sequence length="743" mass="85947">MIKDDNSKIGIVGRDGWLLKVRSFCRSHRFWYKWNISRRQLNEYISNDSTCKVRNEYLLDETTTIFPSNADPRLFQIQISYPKRRMLKFRATDKRNRDAWVRAIASSIYVNPTSRLSIAMAGDVQYETFCLLRIDNRMKWSSLFRELNVELVLLFYTYCVLIFFLASSYLPIQAFRNDLAQLKWDQSKIETELNIIFDDKSSPIETVFSSFTNLFLQPLFEFSQENTNGNSIIDSLEKQIIKGVINFCIEDLKSFLKLSQQFLKLTLIPNSIQQQQQQQSSMKLVYDNDGITTYPLNLNQFLCQCVRQYVYKRVFSSELYNVLFSLYRRLHEDQDAQVFAWMQQHAHCKTKDYGIDNLLLQVDRDEHHQLLSFQQLVHQTVKMVKLNEKKLPMVEDTGDSIKETTNCESVRSVSLQESQPNQDRKSSNANDASDPYGRTIDQVQSILSTTYATDTVPYTTSNLTIDRSGKTLHVNNAEQMSMTKVKDQANPTAPLGTNKRDDTVQPMANPTISTSLSEVADKAILDVDPYISIEVSSALPVLQPCFDQLWKMKTCRSPLEKAWCLSELKEMLIACIGEYRHHRERLSGQGSGLESHALHVSESYTIDNNNGELDGSLVSWTSEKVNRVSDATSILTYHSIEPNHTKAVKPKMKEVLLYVASLLFSNLFCLLFFFACLWIVVLTKYYLFLHIAWLRVSSHQFMLRSHSLVICWVKNVSKRKKVFLSVDHRPLYSICLFICLFCS</sequence>
<dbReference type="PROSITE" id="PS50003">
    <property type="entry name" value="PH_DOMAIN"/>
    <property type="match status" value="1"/>
</dbReference>
<dbReference type="Gene3D" id="2.30.29.30">
    <property type="entry name" value="Pleckstrin-homology domain (PH domain)/Phosphotyrosine-binding domain (PTB)"/>
    <property type="match status" value="1"/>
</dbReference>
<keyword evidence="5" id="KW-1185">Reference proteome</keyword>
<feature type="transmembrane region" description="Helical" evidence="2">
    <location>
        <begin position="147"/>
        <end position="170"/>
    </location>
</feature>
<organism evidence="4 5">
    <name type="scientific">Reticulomyxa filosa</name>
    <dbReference type="NCBI Taxonomy" id="46433"/>
    <lineage>
        <taxon>Eukaryota</taxon>
        <taxon>Sar</taxon>
        <taxon>Rhizaria</taxon>
        <taxon>Retaria</taxon>
        <taxon>Foraminifera</taxon>
        <taxon>Monothalamids</taxon>
        <taxon>Reticulomyxidae</taxon>
        <taxon>Reticulomyxa</taxon>
    </lineage>
</organism>
<gene>
    <name evidence="4" type="ORF">RFI_36648</name>
</gene>
<dbReference type="AlphaFoldDB" id="X6LI27"/>
<dbReference type="Proteomes" id="UP000023152">
    <property type="component" value="Unassembled WGS sequence"/>
</dbReference>
<feature type="transmembrane region" description="Helical" evidence="2">
    <location>
        <begin position="655"/>
        <end position="681"/>
    </location>
</feature>
<feature type="domain" description="PH" evidence="3">
    <location>
        <begin position="1"/>
        <end position="109"/>
    </location>
</feature>
<evidence type="ECO:0000259" key="3">
    <source>
        <dbReference type="PROSITE" id="PS50003"/>
    </source>
</evidence>
<dbReference type="InterPro" id="IPR011993">
    <property type="entry name" value="PH-like_dom_sf"/>
</dbReference>
<dbReference type="SUPFAM" id="SSF50729">
    <property type="entry name" value="PH domain-like"/>
    <property type="match status" value="1"/>
</dbReference>
<evidence type="ECO:0000313" key="4">
    <source>
        <dbReference type="EMBL" id="ETO00792.1"/>
    </source>
</evidence>
<feature type="compositionally biased region" description="Polar residues" evidence="1">
    <location>
        <begin position="403"/>
        <end position="431"/>
    </location>
</feature>
<feature type="region of interest" description="Disordered" evidence="1">
    <location>
        <begin position="395"/>
        <end position="437"/>
    </location>
</feature>
<keyword evidence="2" id="KW-0812">Transmembrane</keyword>
<reference evidence="4 5" key="1">
    <citation type="journal article" date="2013" name="Curr. Biol.">
        <title>The Genome of the Foraminiferan Reticulomyxa filosa.</title>
        <authorList>
            <person name="Glockner G."/>
            <person name="Hulsmann N."/>
            <person name="Schleicher M."/>
            <person name="Noegel A.A."/>
            <person name="Eichinger L."/>
            <person name="Gallinger C."/>
            <person name="Pawlowski J."/>
            <person name="Sierra R."/>
            <person name="Euteneuer U."/>
            <person name="Pillet L."/>
            <person name="Moustafa A."/>
            <person name="Platzer M."/>
            <person name="Groth M."/>
            <person name="Szafranski K."/>
            <person name="Schliwa M."/>
        </authorList>
    </citation>
    <scope>NUCLEOTIDE SEQUENCE [LARGE SCALE GENOMIC DNA]</scope>
</reference>
<keyword evidence="2" id="KW-1133">Transmembrane helix</keyword>
<evidence type="ECO:0000313" key="5">
    <source>
        <dbReference type="Proteomes" id="UP000023152"/>
    </source>
</evidence>
<protein>
    <recommendedName>
        <fullName evidence="3">PH domain-containing protein</fullName>
    </recommendedName>
</protein>
<dbReference type="CDD" id="cd00821">
    <property type="entry name" value="PH"/>
    <property type="match status" value="1"/>
</dbReference>
<name>X6LI27_RETFI</name>
<accession>X6LI27</accession>